<dbReference type="EMBL" id="JH930468">
    <property type="protein sequence ID" value="EKM60323.1"/>
    <property type="molecule type" value="Genomic_DNA"/>
</dbReference>
<dbReference type="OrthoDB" id="2748774at2759"/>
<name>K5W8T8_PHACS</name>
<dbReference type="InParanoid" id="K5W8T8"/>
<keyword evidence="2" id="KW-1185">Reference proteome</keyword>
<dbReference type="Proteomes" id="UP000008370">
    <property type="component" value="Unassembled WGS sequence"/>
</dbReference>
<dbReference type="HOGENOM" id="CLU_562724_0_0_1"/>
<reference evidence="1 2" key="1">
    <citation type="journal article" date="2012" name="BMC Genomics">
        <title>Comparative genomics of the white-rot fungi, Phanerochaete carnosa and P. chrysosporium, to elucidate the genetic basis of the distinct wood types they colonize.</title>
        <authorList>
            <person name="Suzuki H."/>
            <person name="MacDonald J."/>
            <person name="Syed K."/>
            <person name="Salamov A."/>
            <person name="Hori C."/>
            <person name="Aerts A."/>
            <person name="Henrissat B."/>
            <person name="Wiebenga A."/>
            <person name="vanKuyk P.A."/>
            <person name="Barry K."/>
            <person name="Lindquist E."/>
            <person name="LaButti K."/>
            <person name="Lapidus A."/>
            <person name="Lucas S."/>
            <person name="Coutinho P."/>
            <person name="Gong Y."/>
            <person name="Samejima M."/>
            <person name="Mahadevan R."/>
            <person name="Abou-Zaid M."/>
            <person name="de Vries R.P."/>
            <person name="Igarashi K."/>
            <person name="Yadav J.S."/>
            <person name="Grigoriev I.V."/>
            <person name="Master E.R."/>
        </authorList>
    </citation>
    <scope>NUCLEOTIDE SEQUENCE [LARGE SCALE GENOMIC DNA]</scope>
    <source>
        <strain evidence="1 2">HHB-10118-sp</strain>
    </source>
</reference>
<gene>
    <name evidence="1" type="ORF">PHACADRAFT_246185</name>
</gene>
<accession>K5W8T8</accession>
<proteinExistence type="predicted"/>
<evidence type="ECO:0008006" key="3">
    <source>
        <dbReference type="Google" id="ProtNLM"/>
    </source>
</evidence>
<evidence type="ECO:0000313" key="1">
    <source>
        <dbReference type="EMBL" id="EKM60323.1"/>
    </source>
</evidence>
<evidence type="ECO:0000313" key="2">
    <source>
        <dbReference type="Proteomes" id="UP000008370"/>
    </source>
</evidence>
<dbReference type="KEGG" id="pco:PHACADRAFT_246185"/>
<protein>
    <recommendedName>
        <fullName evidence="3">F-box domain-containing protein</fullName>
    </recommendedName>
</protein>
<organism evidence="1 2">
    <name type="scientific">Phanerochaete carnosa (strain HHB-10118-sp)</name>
    <name type="common">White-rot fungus</name>
    <name type="synonym">Peniophora carnosa</name>
    <dbReference type="NCBI Taxonomy" id="650164"/>
    <lineage>
        <taxon>Eukaryota</taxon>
        <taxon>Fungi</taxon>
        <taxon>Dikarya</taxon>
        <taxon>Basidiomycota</taxon>
        <taxon>Agaricomycotina</taxon>
        <taxon>Agaricomycetes</taxon>
        <taxon>Polyporales</taxon>
        <taxon>Phanerochaetaceae</taxon>
        <taxon>Phanerochaete</taxon>
    </lineage>
</organism>
<dbReference type="AlphaFoldDB" id="K5W8T8"/>
<dbReference type="RefSeq" id="XP_007389792.1">
    <property type="nucleotide sequence ID" value="XM_007389730.1"/>
</dbReference>
<dbReference type="GeneID" id="18913753"/>
<sequence>MLRRSADAPIYVYEHPDTDAERNKVTRGVVLSHMRRIVSAQLQFPGLIPDPIAPPLPVSTSTRRVASIARSFRIYQYSIPARTRPAFTHFDFPCLEEFSCSFGSLAPFNRILGPSLRRLELCQCIPVPSVDYLLDLLSRLTQLEELVLKNAFRSYTLPADNAIATTTYQGPVSLPHLCVLKIVDDSHASVAALGRLIYPPFASVSLQLLHIDEDTSYQQVAEVFRDQFGSANRIQCVIPSQPQSVTIHRHSTTDLELRFWRDRLPVHELRGKRETGESACISFCCPSTNGDLIAALLALAPLSNVKAALLMEPVVTGSLSWDSILLSLSSVEELGLEYETFHNGVANMSWAVSSGDSAMSAMLPNVRNVHVWERRHLHSALPPAALHPFSTLQHAEQMLATRNQSMSGLERGITIERHALDFHEDDGKVCLCEDLVFLDMHPEALRHTHLTQSSPEDGDRGSARLKTWFASRASRIRRSLRRSRQ</sequence>